<keyword evidence="1" id="KW-0732">Signal</keyword>
<dbReference type="EMBL" id="KI894018">
    <property type="protein sequence ID" value="OCF29880.1"/>
    <property type="molecule type" value="Genomic_DNA"/>
</dbReference>
<evidence type="ECO:0000313" key="2">
    <source>
        <dbReference type="EMBL" id="OCF29880.1"/>
    </source>
</evidence>
<reference evidence="2" key="2">
    <citation type="submission" date="2014-01" db="EMBL/GenBank/DDBJ databases">
        <title>Evolution of pathogenesis and genome organization in the Tremellales.</title>
        <authorList>
            <person name="Cuomo C."/>
            <person name="Litvintseva A."/>
            <person name="Heitman J."/>
            <person name="Chen Y."/>
            <person name="Sun S."/>
            <person name="Springer D."/>
            <person name="Dromer F."/>
            <person name="Young S."/>
            <person name="Zeng Q."/>
            <person name="Chapman S."/>
            <person name="Gujja S."/>
            <person name="Saif S."/>
            <person name="Birren B."/>
        </authorList>
    </citation>
    <scope>NUCLEOTIDE SEQUENCE</scope>
    <source>
        <strain evidence="2">CBS 10118</strain>
    </source>
</reference>
<dbReference type="AlphaFoldDB" id="A0A1B9GFQ0"/>
<organism evidence="2">
    <name type="scientific">Kwoniella bestiolae CBS 10118</name>
    <dbReference type="NCBI Taxonomy" id="1296100"/>
    <lineage>
        <taxon>Eukaryota</taxon>
        <taxon>Fungi</taxon>
        <taxon>Dikarya</taxon>
        <taxon>Basidiomycota</taxon>
        <taxon>Agaricomycotina</taxon>
        <taxon>Tremellomycetes</taxon>
        <taxon>Tremellales</taxon>
        <taxon>Cryptococcaceae</taxon>
        <taxon>Kwoniella</taxon>
    </lineage>
</organism>
<sequence>MRLMALALTLLGLGTKVSGDNFANFFKDEDCNEDGSIGFDIDKPGCFASDGAHSVYLPNNGNPFSFQHCLVMTYDSGECNCQNAGYDSGATGFCHKLSGRAKSYRFIRVSGTKLQSSS</sequence>
<evidence type="ECO:0008006" key="3">
    <source>
        <dbReference type="Google" id="ProtNLM"/>
    </source>
</evidence>
<dbReference type="VEuPathDB" id="FungiDB:I302_01393"/>
<name>A0A1B9GFQ0_9TREE</name>
<dbReference type="RefSeq" id="XP_019050950.2">
    <property type="nucleotide sequence ID" value="XM_019188072.2"/>
</dbReference>
<dbReference type="KEGG" id="kbi:30205792"/>
<accession>A0A1B9GFQ0</accession>
<dbReference type="OrthoDB" id="2863306at2759"/>
<gene>
    <name evidence="2" type="ORF">I302_01393</name>
</gene>
<dbReference type="STRING" id="1296100.A0A1B9GFQ0"/>
<reference evidence="2" key="1">
    <citation type="submission" date="2013-07" db="EMBL/GenBank/DDBJ databases">
        <title>The Genome Sequence of Cryptococcus bestiolae CBS10118.</title>
        <authorList>
            <consortium name="The Broad Institute Genome Sequencing Platform"/>
            <person name="Cuomo C."/>
            <person name="Litvintseva A."/>
            <person name="Chen Y."/>
            <person name="Heitman J."/>
            <person name="Sun S."/>
            <person name="Springer D."/>
            <person name="Dromer F."/>
            <person name="Young S.K."/>
            <person name="Zeng Q."/>
            <person name="Gargeya S."/>
            <person name="Fitzgerald M."/>
            <person name="Abouelleil A."/>
            <person name="Alvarado L."/>
            <person name="Berlin A.M."/>
            <person name="Chapman S.B."/>
            <person name="Dewar J."/>
            <person name="Goldberg J."/>
            <person name="Griggs A."/>
            <person name="Gujja S."/>
            <person name="Hansen M."/>
            <person name="Howarth C."/>
            <person name="Imamovic A."/>
            <person name="Larimer J."/>
            <person name="McCowan C."/>
            <person name="Murphy C."/>
            <person name="Pearson M."/>
            <person name="Priest M."/>
            <person name="Roberts A."/>
            <person name="Saif S."/>
            <person name="Shea T."/>
            <person name="Sykes S."/>
            <person name="Wortman J."/>
            <person name="Nusbaum C."/>
            <person name="Birren B."/>
        </authorList>
    </citation>
    <scope>NUCLEOTIDE SEQUENCE [LARGE SCALE GENOMIC DNA]</scope>
    <source>
        <strain evidence="2">CBS 10118</strain>
    </source>
</reference>
<dbReference type="GeneID" id="30205792"/>
<feature type="signal peptide" evidence="1">
    <location>
        <begin position="1"/>
        <end position="19"/>
    </location>
</feature>
<protein>
    <recommendedName>
        <fullName evidence="3">Cyanovirin-N domain-containing protein</fullName>
    </recommendedName>
</protein>
<evidence type="ECO:0000256" key="1">
    <source>
        <dbReference type="SAM" id="SignalP"/>
    </source>
</evidence>
<proteinExistence type="predicted"/>
<feature type="chain" id="PRO_5008627001" description="Cyanovirin-N domain-containing protein" evidence="1">
    <location>
        <begin position="20"/>
        <end position="118"/>
    </location>
</feature>